<dbReference type="SUPFAM" id="SSF55874">
    <property type="entry name" value="ATPase domain of HSP90 chaperone/DNA topoisomerase II/histidine kinase"/>
    <property type="match status" value="1"/>
</dbReference>
<name>A0A1Y6D3U8_9GAMM</name>
<dbReference type="Pfam" id="PF02518">
    <property type="entry name" value="HATPase_c"/>
    <property type="match status" value="1"/>
</dbReference>
<dbReference type="InterPro" id="IPR050351">
    <property type="entry name" value="BphY/WalK/GraS-like"/>
</dbReference>
<sequence>MVSIPRSRRALLYILLWPLAMFSSAAGGGGDALVVTPAVERVAARSYAGFLDDPGQTLTLAEVLADPGRFSPAGRYQSRLGGVAMRWARLPLLNAGATTGHWLLALGVPDAEVLEVYRVADGHTAILARLGPDADFAARPVPSRMLAVPVALAAGQRVELYLRYRTHANTPLSLELLSPQRFQRDLAEGDFFNGLVVGLLLALTVFALLQYLALGRAAFLAYMVLALLMAVFVLEFEGYGFQYLWPGRGAWNQDVPFYLTMGVQVGHALFAVLLFDLRRESPRLCRAYLAYLPVPLLCFLAYRLGYWTWPTLLAMLIYGGLVCATGVLCLRRRFPAAAWFLAGALGYVLFINLLFGLSVCGFAPEGLNPFVLPKLGYVWEAVCFATALARQVQALRRRLEDGLRRHLAEAEQLARVEAEKNRALLAAQAQQLQWAAAGHDLAQPLASIRFGLAVLRAQAGSEAATRHLDQALDYTEGLLRALIDEAKRGYAAGQRALDLEDLLAEAHQRHLSAARRKGLELRYSPTGQRIQGSALVLGRILDNLIGNAIRYTERGRVLVGVRRRADGLEIQVCDTGPGFDTARRERLLTPFAQSGALVAERLGHGLGLHIVHALCAQSGYRFHIAAKPGRGSVFGVVVPFPR</sequence>
<keyword evidence="8" id="KW-0812">Transmembrane</keyword>
<dbReference type="Pfam" id="PF07696">
    <property type="entry name" value="7TMR-DISMED2"/>
    <property type="match status" value="1"/>
</dbReference>
<evidence type="ECO:0000259" key="10">
    <source>
        <dbReference type="PROSITE" id="PS50109"/>
    </source>
</evidence>
<dbReference type="InterPro" id="IPR011622">
    <property type="entry name" value="7TMR_DISM_rcpt_extracell_dom2"/>
</dbReference>
<dbReference type="GO" id="GO:0005524">
    <property type="term" value="F:ATP binding"/>
    <property type="evidence" value="ECO:0007669"/>
    <property type="project" value="UniProtKB-KW"/>
</dbReference>
<keyword evidence="3" id="KW-0808">Transferase</keyword>
<feature type="transmembrane region" description="Helical" evidence="8">
    <location>
        <begin position="312"/>
        <end position="330"/>
    </location>
</feature>
<dbReference type="PROSITE" id="PS50109">
    <property type="entry name" value="HIS_KIN"/>
    <property type="match status" value="1"/>
</dbReference>
<feature type="signal peptide" evidence="9">
    <location>
        <begin position="1"/>
        <end position="25"/>
    </location>
</feature>
<evidence type="ECO:0000256" key="9">
    <source>
        <dbReference type="SAM" id="SignalP"/>
    </source>
</evidence>
<keyword evidence="9" id="KW-0732">Signal</keyword>
<dbReference type="STRING" id="1760988.SAMN02949497_1957"/>
<proteinExistence type="predicted"/>
<dbReference type="GO" id="GO:0004673">
    <property type="term" value="F:protein histidine kinase activity"/>
    <property type="evidence" value="ECO:0007669"/>
    <property type="project" value="UniProtKB-EC"/>
</dbReference>
<dbReference type="InterPro" id="IPR011623">
    <property type="entry name" value="7TMR_DISM_rcpt_extracell_dom1"/>
</dbReference>
<dbReference type="GO" id="GO:0030295">
    <property type="term" value="F:protein kinase activator activity"/>
    <property type="evidence" value="ECO:0007669"/>
    <property type="project" value="TreeGrafter"/>
</dbReference>
<feature type="domain" description="Histidine kinase" evidence="10">
    <location>
        <begin position="436"/>
        <end position="642"/>
    </location>
</feature>
<dbReference type="Gene3D" id="3.30.565.10">
    <property type="entry name" value="Histidine kinase-like ATPase, C-terminal domain"/>
    <property type="match status" value="1"/>
</dbReference>
<dbReference type="Proteomes" id="UP000192923">
    <property type="component" value="Unassembled WGS sequence"/>
</dbReference>
<feature type="transmembrane region" description="Helical" evidence="8">
    <location>
        <begin position="219"/>
        <end position="236"/>
    </location>
</feature>
<dbReference type="InterPro" id="IPR036890">
    <property type="entry name" value="HATPase_C_sf"/>
</dbReference>
<dbReference type="PANTHER" id="PTHR42878:SF7">
    <property type="entry name" value="SENSOR HISTIDINE KINASE GLRK"/>
    <property type="match status" value="1"/>
</dbReference>
<dbReference type="EMBL" id="FXAM01000001">
    <property type="protein sequence ID" value="SMF94635.1"/>
    <property type="molecule type" value="Genomic_DNA"/>
</dbReference>
<evidence type="ECO:0000256" key="3">
    <source>
        <dbReference type="ARBA" id="ARBA00022679"/>
    </source>
</evidence>
<dbReference type="InterPro" id="IPR003594">
    <property type="entry name" value="HATPase_dom"/>
</dbReference>
<feature type="transmembrane region" description="Helical" evidence="8">
    <location>
        <begin position="256"/>
        <end position="275"/>
    </location>
</feature>
<accession>A0A1Y6D3U8</accession>
<evidence type="ECO:0000256" key="5">
    <source>
        <dbReference type="ARBA" id="ARBA00022777"/>
    </source>
</evidence>
<keyword evidence="8" id="KW-1133">Transmembrane helix</keyword>
<keyword evidence="4" id="KW-0547">Nucleotide-binding</keyword>
<dbReference type="Pfam" id="PF07695">
    <property type="entry name" value="7TMR-DISM_7TM"/>
    <property type="match status" value="1"/>
</dbReference>
<evidence type="ECO:0000256" key="2">
    <source>
        <dbReference type="ARBA" id="ARBA00012438"/>
    </source>
</evidence>
<dbReference type="EC" id="2.7.13.3" evidence="2"/>
<dbReference type="OrthoDB" id="9804645at2"/>
<keyword evidence="7" id="KW-0902">Two-component regulatory system</keyword>
<dbReference type="CDD" id="cd00075">
    <property type="entry name" value="HATPase"/>
    <property type="match status" value="1"/>
</dbReference>
<evidence type="ECO:0000256" key="4">
    <source>
        <dbReference type="ARBA" id="ARBA00022741"/>
    </source>
</evidence>
<feature type="chain" id="PRO_5012057163" description="histidine kinase" evidence="9">
    <location>
        <begin position="26"/>
        <end position="642"/>
    </location>
</feature>
<dbReference type="GO" id="GO:0000156">
    <property type="term" value="F:phosphorelay response regulator activity"/>
    <property type="evidence" value="ECO:0007669"/>
    <property type="project" value="TreeGrafter"/>
</dbReference>
<keyword evidence="12" id="KW-1185">Reference proteome</keyword>
<gene>
    <name evidence="11" type="ORF">SAMN02949497_1957</name>
</gene>
<evidence type="ECO:0000256" key="6">
    <source>
        <dbReference type="ARBA" id="ARBA00022840"/>
    </source>
</evidence>
<evidence type="ECO:0000256" key="7">
    <source>
        <dbReference type="ARBA" id="ARBA00023012"/>
    </source>
</evidence>
<evidence type="ECO:0000256" key="8">
    <source>
        <dbReference type="SAM" id="Phobius"/>
    </source>
</evidence>
<dbReference type="Gene3D" id="2.60.40.2380">
    <property type="match status" value="1"/>
</dbReference>
<protein>
    <recommendedName>
        <fullName evidence="2">histidine kinase</fullName>
        <ecNumber evidence="2">2.7.13.3</ecNumber>
    </recommendedName>
</protein>
<keyword evidence="6" id="KW-0067">ATP-binding</keyword>
<dbReference type="InterPro" id="IPR005467">
    <property type="entry name" value="His_kinase_dom"/>
</dbReference>
<evidence type="ECO:0000313" key="12">
    <source>
        <dbReference type="Proteomes" id="UP000192923"/>
    </source>
</evidence>
<dbReference type="GO" id="GO:0007234">
    <property type="term" value="P:osmosensory signaling via phosphorelay pathway"/>
    <property type="evidence" value="ECO:0007669"/>
    <property type="project" value="TreeGrafter"/>
</dbReference>
<keyword evidence="5 11" id="KW-0418">Kinase</keyword>
<comment type="catalytic activity">
    <reaction evidence="1">
        <text>ATP + protein L-histidine = ADP + protein N-phospho-L-histidine.</text>
        <dbReference type="EC" id="2.7.13.3"/>
    </reaction>
</comment>
<dbReference type="PRINTS" id="PR00344">
    <property type="entry name" value="BCTRLSENSOR"/>
</dbReference>
<evidence type="ECO:0000313" key="11">
    <source>
        <dbReference type="EMBL" id="SMF94635.1"/>
    </source>
</evidence>
<feature type="transmembrane region" description="Helical" evidence="8">
    <location>
        <begin position="287"/>
        <end position="306"/>
    </location>
</feature>
<keyword evidence="8" id="KW-0472">Membrane</keyword>
<evidence type="ECO:0000256" key="1">
    <source>
        <dbReference type="ARBA" id="ARBA00000085"/>
    </source>
</evidence>
<feature type="transmembrane region" description="Helical" evidence="8">
    <location>
        <begin position="337"/>
        <end position="364"/>
    </location>
</feature>
<feature type="transmembrane region" description="Helical" evidence="8">
    <location>
        <begin position="191"/>
        <end position="212"/>
    </location>
</feature>
<organism evidence="11 12">
    <name type="scientific">Methylomagnum ishizawai</name>
    <dbReference type="NCBI Taxonomy" id="1760988"/>
    <lineage>
        <taxon>Bacteria</taxon>
        <taxon>Pseudomonadati</taxon>
        <taxon>Pseudomonadota</taxon>
        <taxon>Gammaproteobacteria</taxon>
        <taxon>Methylococcales</taxon>
        <taxon>Methylococcaceae</taxon>
        <taxon>Methylomagnum</taxon>
    </lineage>
</organism>
<reference evidence="11 12" key="1">
    <citation type="submission" date="2016-12" db="EMBL/GenBank/DDBJ databases">
        <authorList>
            <person name="Song W.-J."/>
            <person name="Kurnit D.M."/>
        </authorList>
    </citation>
    <scope>NUCLEOTIDE SEQUENCE [LARGE SCALE GENOMIC DNA]</scope>
    <source>
        <strain evidence="11 12">175</strain>
    </source>
</reference>
<dbReference type="PANTHER" id="PTHR42878">
    <property type="entry name" value="TWO-COMPONENT HISTIDINE KINASE"/>
    <property type="match status" value="1"/>
</dbReference>
<dbReference type="InterPro" id="IPR004358">
    <property type="entry name" value="Sig_transdc_His_kin-like_C"/>
</dbReference>
<dbReference type="AlphaFoldDB" id="A0A1Y6D3U8"/>
<dbReference type="SMART" id="SM00387">
    <property type="entry name" value="HATPase_c"/>
    <property type="match status" value="1"/>
</dbReference>